<accession>A0AAD1UPG1</accession>
<organism evidence="1 2">
    <name type="scientific">Euplotes crassus</name>
    <dbReference type="NCBI Taxonomy" id="5936"/>
    <lineage>
        <taxon>Eukaryota</taxon>
        <taxon>Sar</taxon>
        <taxon>Alveolata</taxon>
        <taxon>Ciliophora</taxon>
        <taxon>Intramacronucleata</taxon>
        <taxon>Spirotrichea</taxon>
        <taxon>Hypotrichia</taxon>
        <taxon>Euplotida</taxon>
        <taxon>Euplotidae</taxon>
        <taxon>Moneuplotes</taxon>
    </lineage>
</organism>
<sequence>MGMGGVGEKGCKPNSALISQVLLIRHAQSLYNEKSLQLKAQDSGSEEYKLNAMDISMRDCNLSEAGLTQTKNLQEQINLLNIRIVLVSPLKRALSTAYHLFCEHPNFENIQFIVVPEIREIFRSFGSVPGNTKKVLKKFKEKFSCFDTSHLEEECSDTTIDNEKSSCKYLKDKFLPELRAFEDEDLGTMDEDEILNSVKKKILEKYPDAIEEAEEVDNRVQTAKLIVKRYLATLPKSDSDPPKMMIVSHHHFIVEYLGLKKSRQGGTVPNCTIINDPTDYFEIIDDL</sequence>
<dbReference type="SUPFAM" id="SSF53254">
    <property type="entry name" value="Phosphoglycerate mutase-like"/>
    <property type="match status" value="1"/>
</dbReference>
<gene>
    <name evidence="1" type="ORF">ECRASSUSDP1_LOCUS11987</name>
</gene>
<dbReference type="EMBL" id="CAMPGE010011869">
    <property type="protein sequence ID" value="CAI2370670.1"/>
    <property type="molecule type" value="Genomic_DNA"/>
</dbReference>
<comment type="caution">
    <text evidence="1">The sequence shown here is derived from an EMBL/GenBank/DDBJ whole genome shotgun (WGS) entry which is preliminary data.</text>
</comment>
<dbReference type="Gene3D" id="3.40.50.1240">
    <property type="entry name" value="Phosphoglycerate mutase-like"/>
    <property type="match status" value="1"/>
</dbReference>
<dbReference type="PANTHER" id="PTHR48100:SF1">
    <property type="entry name" value="HISTIDINE PHOSPHATASE FAMILY PROTEIN-RELATED"/>
    <property type="match status" value="1"/>
</dbReference>
<dbReference type="GO" id="GO:0016791">
    <property type="term" value="F:phosphatase activity"/>
    <property type="evidence" value="ECO:0007669"/>
    <property type="project" value="TreeGrafter"/>
</dbReference>
<protein>
    <recommendedName>
        <fullName evidence="3">Phosphoglycerate mutase-like protein</fullName>
    </recommendedName>
</protein>
<dbReference type="PANTHER" id="PTHR48100">
    <property type="entry name" value="BROAD-SPECIFICITY PHOSPHATASE YOR283W-RELATED"/>
    <property type="match status" value="1"/>
</dbReference>
<evidence type="ECO:0000313" key="2">
    <source>
        <dbReference type="Proteomes" id="UP001295684"/>
    </source>
</evidence>
<keyword evidence="2" id="KW-1185">Reference proteome</keyword>
<dbReference type="Pfam" id="PF00300">
    <property type="entry name" value="His_Phos_1"/>
    <property type="match status" value="1"/>
</dbReference>
<name>A0AAD1UPG1_EUPCR</name>
<evidence type="ECO:0008006" key="3">
    <source>
        <dbReference type="Google" id="ProtNLM"/>
    </source>
</evidence>
<dbReference type="AlphaFoldDB" id="A0AAD1UPG1"/>
<dbReference type="GO" id="GO:0005737">
    <property type="term" value="C:cytoplasm"/>
    <property type="evidence" value="ECO:0007669"/>
    <property type="project" value="TreeGrafter"/>
</dbReference>
<evidence type="ECO:0000313" key="1">
    <source>
        <dbReference type="EMBL" id="CAI2370670.1"/>
    </source>
</evidence>
<reference evidence="1" key="1">
    <citation type="submission" date="2023-07" db="EMBL/GenBank/DDBJ databases">
        <authorList>
            <consortium name="AG Swart"/>
            <person name="Singh M."/>
            <person name="Singh A."/>
            <person name="Seah K."/>
            <person name="Emmerich C."/>
        </authorList>
    </citation>
    <scope>NUCLEOTIDE SEQUENCE</scope>
    <source>
        <strain evidence="1">DP1</strain>
    </source>
</reference>
<dbReference type="InterPro" id="IPR013078">
    <property type="entry name" value="His_Pase_superF_clade-1"/>
</dbReference>
<dbReference type="InterPro" id="IPR050275">
    <property type="entry name" value="PGM_Phosphatase"/>
</dbReference>
<dbReference type="InterPro" id="IPR029033">
    <property type="entry name" value="His_PPase_superfam"/>
</dbReference>
<proteinExistence type="predicted"/>
<dbReference type="Proteomes" id="UP001295684">
    <property type="component" value="Unassembled WGS sequence"/>
</dbReference>
<dbReference type="CDD" id="cd07067">
    <property type="entry name" value="HP_PGM_like"/>
    <property type="match status" value="1"/>
</dbReference>